<comment type="caution">
    <text evidence="1">The sequence shown here is derived from an EMBL/GenBank/DDBJ whole genome shotgun (WGS) entry which is preliminary data.</text>
</comment>
<name>A0A3S0VZX7_9GAMM</name>
<dbReference type="OrthoDB" id="823440at2"/>
<sequence length="250" mass="28465">MFMIENINSALDSLGEILSKEQKKHFDKVTSDLIIVQNRLYQQLESLSWLQRRLSIKGSLPPLRGWAMSPDILLRLHTHIMQIQPKLVVELGCGASTVVIADALRQNGCGKLISLEHLQDYANSTLSILEGEGLSPWVTIRVGQLETWKGEHFNTDKDDSSCYWYSPEITEHISEIDLLVVDGPPAATCQYARYPALPALSDLLSPDAEIWVDDTIRQEEQDICKQWSERFDFILEFYALEKGLGILRRH</sequence>
<dbReference type="Proteomes" id="UP000287336">
    <property type="component" value="Unassembled WGS sequence"/>
</dbReference>
<evidence type="ECO:0000313" key="1">
    <source>
        <dbReference type="EMBL" id="RUR27817.1"/>
    </source>
</evidence>
<keyword evidence="1" id="KW-0489">Methyltransferase</keyword>
<accession>A0A3S0VZX7</accession>
<dbReference type="GO" id="GO:0008168">
    <property type="term" value="F:methyltransferase activity"/>
    <property type="evidence" value="ECO:0007669"/>
    <property type="project" value="UniProtKB-KW"/>
</dbReference>
<dbReference type="Pfam" id="PF13578">
    <property type="entry name" value="Methyltransf_24"/>
    <property type="match status" value="1"/>
</dbReference>
<keyword evidence="2" id="KW-1185">Reference proteome</keyword>
<organism evidence="1 2">
    <name type="scientific">Vreelandella andesensis</name>
    <dbReference type="NCBI Taxonomy" id="447567"/>
    <lineage>
        <taxon>Bacteria</taxon>
        <taxon>Pseudomonadati</taxon>
        <taxon>Pseudomonadota</taxon>
        <taxon>Gammaproteobacteria</taxon>
        <taxon>Oceanospirillales</taxon>
        <taxon>Halomonadaceae</taxon>
        <taxon>Vreelandella</taxon>
    </lineage>
</organism>
<protein>
    <submittedName>
        <fullName evidence="1">Class I SAM-dependent methyltransferase</fullName>
    </submittedName>
</protein>
<proteinExistence type="predicted"/>
<dbReference type="InterPro" id="IPR029063">
    <property type="entry name" value="SAM-dependent_MTases_sf"/>
</dbReference>
<reference evidence="1 2" key="1">
    <citation type="submission" date="2018-12" db="EMBL/GenBank/DDBJ databases">
        <title>three novel Halomonas strain isolated from plants.</title>
        <authorList>
            <person name="Sun C."/>
        </authorList>
    </citation>
    <scope>NUCLEOTIDE SEQUENCE [LARGE SCALE GENOMIC DNA]</scope>
    <source>
        <strain evidence="1 2">DSM 19434</strain>
    </source>
</reference>
<dbReference type="GO" id="GO:0032259">
    <property type="term" value="P:methylation"/>
    <property type="evidence" value="ECO:0007669"/>
    <property type="project" value="UniProtKB-KW"/>
</dbReference>
<dbReference type="SUPFAM" id="SSF53335">
    <property type="entry name" value="S-adenosyl-L-methionine-dependent methyltransferases"/>
    <property type="match status" value="1"/>
</dbReference>
<gene>
    <name evidence="1" type="ORF">ELY33_14575</name>
</gene>
<keyword evidence="1" id="KW-0808">Transferase</keyword>
<dbReference type="Gene3D" id="3.40.50.150">
    <property type="entry name" value="Vaccinia Virus protein VP39"/>
    <property type="match status" value="1"/>
</dbReference>
<evidence type="ECO:0000313" key="2">
    <source>
        <dbReference type="Proteomes" id="UP000287336"/>
    </source>
</evidence>
<dbReference type="EMBL" id="RZHG01000027">
    <property type="protein sequence ID" value="RUR27817.1"/>
    <property type="molecule type" value="Genomic_DNA"/>
</dbReference>
<dbReference type="AlphaFoldDB" id="A0A3S0VZX7"/>